<comment type="caution">
    <text evidence="5">The sequence shown here is derived from an EMBL/GenBank/DDBJ whole genome shotgun (WGS) entry which is preliminary data.</text>
</comment>
<dbReference type="Pfam" id="PF06441">
    <property type="entry name" value="EHN"/>
    <property type="match status" value="1"/>
</dbReference>
<keyword evidence="3 5" id="KW-0378">Hydrolase</keyword>
<name>A0ABP7ZGS8_9MICO</name>
<dbReference type="InterPro" id="IPR016292">
    <property type="entry name" value="Epoxide_hydrolase"/>
</dbReference>
<dbReference type="PANTHER" id="PTHR21661:SF35">
    <property type="entry name" value="EPOXIDE HYDROLASE"/>
    <property type="match status" value="1"/>
</dbReference>
<dbReference type="GO" id="GO:0016787">
    <property type="term" value="F:hydrolase activity"/>
    <property type="evidence" value="ECO:0007669"/>
    <property type="project" value="UniProtKB-KW"/>
</dbReference>
<sequence length="366" mass="40994">MDFAPRTDPALIDDLRSRLRATRWPEPFESPGWNLGADTEYLRDLAQYWAEGFDWPAREDELNRLPRSFVEVGGTGIHVVHSVVNREEGAAPAPALLLAHGWPDSFWRYLKVIPLLAGEFDLVIPDMPGYGYSDKPVGPPLDSRAVAALWAQLMSRLGYERFFVAGGDIGSGVVRFLALDFPERVVAMHSMGAQPVPGTDASQLTPEEQAWLRRSQEWAFAEGAYAAMHRTKPDTAAAGLLDSPVGLAAWIVEKLRSWSERGLESYTQDEILTNLSIYWFTRTIGSSMRMYNANSLVPADQLARRVEVPSGFSIFPADMVRPPREWLERSTNLAYFSEPPAGGHFAPFEVPELYAQELRTFFAPYL</sequence>
<dbReference type="RefSeq" id="WP_344790549.1">
    <property type="nucleotide sequence ID" value="NZ_BAABBV010000001.1"/>
</dbReference>
<evidence type="ECO:0000259" key="4">
    <source>
        <dbReference type="Pfam" id="PF06441"/>
    </source>
</evidence>
<dbReference type="Proteomes" id="UP001415169">
    <property type="component" value="Unassembled WGS sequence"/>
</dbReference>
<evidence type="ECO:0000313" key="6">
    <source>
        <dbReference type="Proteomes" id="UP001415169"/>
    </source>
</evidence>
<evidence type="ECO:0000256" key="3">
    <source>
        <dbReference type="ARBA" id="ARBA00022801"/>
    </source>
</evidence>
<reference evidence="5" key="1">
    <citation type="journal article" date="2014" name="Int. J. Syst. Evol. Microbiol.">
        <title>Complete genome of a new Firmicutes species belonging to the dominant human colonic microbiota ('Ruminococcus bicirculans') reveals two chromosomes and a selective capacity to utilize plant glucans.</title>
        <authorList>
            <consortium name="NISC Comparative Sequencing Program"/>
            <person name="Wegmann U."/>
            <person name="Louis P."/>
            <person name="Goesmann A."/>
            <person name="Henrissat B."/>
            <person name="Duncan S.H."/>
            <person name="Flint H.J."/>
        </authorList>
    </citation>
    <scope>NUCLEOTIDE SEQUENCE</scope>
    <source>
        <strain evidence="5">JCM 17590</strain>
    </source>
</reference>
<comment type="similarity">
    <text evidence="1">Belongs to the peptidase S33 family.</text>
</comment>
<evidence type="ECO:0000256" key="2">
    <source>
        <dbReference type="ARBA" id="ARBA00022797"/>
    </source>
</evidence>
<accession>A0ABP7ZGS8</accession>
<dbReference type="EMBL" id="BAABBV010000001">
    <property type="protein sequence ID" value="GAA4157395.1"/>
    <property type="molecule type" value="Genomic_DNA"/>
</dbReference>
<dbReference type="InterPro" id="IPR000639">
    <property type="entry name" value="Epox_hydrolase-like"/>
</dbReference>
<feature type="domain" description="Epoxide hydrolase N-terminal" evidence="4">
    <location>
        <begin position="4"/>
        <end position="108"/>
    </location>
</feature>
<evidence type="ECO:0000313" key="5">
    <source>
        <dbReference type="EMBL" id="GAA4157395.1"/>
    </source>
</evidence>
<dbReference type="PRINTS" id="PR00412">
    <property type="entry name" value="EPOXHYDRLASE"/>
</dbReference>
<reference evidence="5" key="2">
    <citation type="submission" date="2023-12" db="EMBL/GenBank/DDBJ databases">
        <authorList>
            <person name="Sun Q."/>
            <person name="Inoue M."/>
        </authorList>
    </citation>
    <scope>NUCLEOTIDE SEQUENCE</scope>
    <source>
        <strain evidence="5">JCM 17590</strain>
    </source>
</reference>
<dbReference type="PANTHER" id="PTHR21661">
    <property type="entry name" value="EPOXIDE HYDROLASE 1-RELATED"/>
    <property type="match status" value="1"/>
</dbReference>
<proteinExistence type="inferred from homology"/>
<keyword evidence="2" id="KW-0058">Aromatic hydrocarbons catabolism</keyword>
<dbReference type="Gene3D" id="3.40.50.1820">
    <property type="entry name" value="alpha/beta hydrolase"/>
    <property type="match status" value="1"/>
</dbReference>
<dbReference type="PRINTS" id="PR00111">
    <property type="entry name" value="ABHYDROLASE"/>
</dbReference>
<keyword evidence="6" id="KW-1185">Reference proteome</keyword>
<dbReference type="SUPFAM" id="SSF53474">
    <property type="entry name" value="alpha/beta-Hydrolases"/>
    <property type="match status" value="1"/>
</dbReference>
<organism evidence="5 6">
    <name type="scientific">Gryllotalpicola daejeonensis</name>
    <dbReference type="NCBI Taxonomy" id="993087"/>
    <lineage>
        <taxon>Bacteria</taxon>
        <taxon>Bacillati</taxon>
        <taxon>Actinomycetota</taxon>
        <taxon>Actinomycetes</taxon>
        <taxon>Micrococcales</taxon>
        <taxon>Microbacteriaceae</taxon>
        <taxon>Gryllotalpicola</taxon>
    </lineage>
</organism>
<dbReference type="InterPro" id="IPR000073">
    <property type="entry name" value="AB_hydrolase_1"/>
</dbReference>
<gene>
    <name evidence="5" type="ORF">GCM10022286_08990</name>
</gene>
<evidence type="ECO:0000256" key="1">
    <source>
        <dbReference type="ARBA" id="ARBA00010088"/>
    </source>
</evidence>
<dbReference type="InterPro" id="IPR029058">
    <property type="entry name" value="AB_hydrolase_fold"/>
</dbReference>
<dbReference type="InterPro" id="IPR010497">
    <property type="entry name" value="Epoxide_hydro_N"/>
</dbReference>
<dbReference type="PIRSF" id="PIRSF001112">
    <property type="entry name" value="Epoxide_hydrolase"/>
    <property type="match status" value="1"/>
</dbReference>
<protein>
    <submittedName>
        <fullName evidence="5">Epoxide hydrolase</fullName>
    </submittedName>
</protein>